<dbReference type="SUPFAM" id="SSF56672">
    <property type="entry name" value="DNA/RNA polymerases"/>
    <property type="match status" value="1"/>
</dbReference>
<evidence type="ECO:0000313" key="3">
    <source>
        <dbReference type="Proteomes" id="UP001159363"/>
    </source>
</evidence>
<feature type="domain" description="Reverse transcriptase" evidence="1">
    <location>
        <begin position="1"/>
        <end position="64"/>
    </location>
</feature>
<dbReference type="Proteomes" id="UP001159363">
    <property type="component" value="Chromosome 6"/>
</dbReference>
<accession>A0ABQ9H3M2</accession>
<dbReference type="EMBL" id="JARBHB010000007">
    <property type="protein sequence ID" value="KAJ8878895.1"/>
    <property type="molecule type" value="Genomic_DNA"/>
</dbReference>
<comment type="caution">
    <text evidence="2">The sequence shown here is derived from an EMBL/GenBank/DDBJ whole genome shotgun (WGS) entry which is preliminary data.</text>
</comment>
<organism evidence="2 3">
    <name type="scientific">Dryococelus australis</name>
    <dbReference type="NCBI Taxonomy" id="614101"/>
    <lineage>
        <taxon>Eukaryota</taxon>
        <taxon>Metazoa</taxon>
        <taxon>Ecdysozoa</taxon>
        <taxon>Arthropoda</taxon>
        <taxon>Hexapoda</taxon>
        <taxon>Insecta</taxon>
        <taxon>Pterygota</taxon>
        <taxon>Neoptera</taxon>
        <taxon>Polyneoptera</taxon>
        <taxon>Phasmatodea</taxon>
        <taxon>Verophasmatodea</taxon>
        <taxon>Anareolatae</taxon>
        <taxon>Phasmatidae</taxon>
        <taxon>Eurycanthinae</taxon>
        <taxon>Dryococelus</taxon>
    </lineage>
</organism>
<dbReference type="PANTHER" id="PTHR33064">
    <property type="entry name" value="POL PROTEIN"/>
    <property type="match status" value="1"/>
</dbReference>
<dbReference type="Gene3D" id="3.30.70.270">
    <property type="match status" value="1"/>
</dbReference>
<sequence length="162" mass="18473">MDSILQDLPFVFCYVDDILIGPVDEQKHSDHIRRVFQHEVFHIHIKLSKCIFGASEVPFLGFLVSAKGVLPIPDHVTTIIGCTFSKRVTELSRFLVMINFYRCYTEGIHAFEDLKSSLSNAELLKHPSIDAALLLMVDASDCAIHHYIILHYIRYNKACPNL</sequence>
<evidence type="ECO:0000313" key="2">
    <source>
        <dbReference type="EMBL" id="KAJ8878895.1"/>
    </source>
</evidence>
<protein>
    <recommendedName>
        <fullName evidence="1">Reverse transcriptase domain-containing protein</fullName>
    </recommendedName>
</protein>
<gene>
    <name evidence="2" type="ORF">PR048_019498</name>
</gene>
<name>A0ABQ9H3M2_9NEOP</name>
<reference evidence="2 3" key="1">
    <citation type="submission" date="2023-02" db="EMBL/GenBank/DDBJ databases">
        <title>LHISI_Scaffold_Assembly.</title>
        <authorList>
            <person name="Stuart O.P."/>
            <person name="Cleave R."/>
            <person name="Magrath M.J.L."/>
            <person name="Mikheyev A.S."/>
        </authorList>
    </citation>
    <scope>NUCLEOTIDE SEQUENCE [LARGE SCALE GENOMIC DNA]</scope>
    <source>
        <strain evidence="2">Daus_M_001</strain>
        <tissue evidence="2">Leg muscle</tissue>
    </source>
</reference>
<keyword evidence="3" id="KW-1185">Reference proteome</keyword>
<dbReference type="InterPro" id="IPR043128">
    <property type="entry name" value="Rev_trsase/Diguanyl_cyclase"/>
</dbReference>
<dbReference type="InterPro" id="IPR000477">
    <property type="entry name" value="RT_dom"/>
</dbReference>
<proteinExistence type="predicted"/>
<dbReference type="PROSITE" id="PS50878">
    <property type="entry name" value="RT_POL"/>
    <property type="match status" value="1"/>
</dbReference>
<dbReference type="PANTHER" id="PTHR33064:SF37">
    <property type="entry name" value="RIBONUCLEASE H"/>
    <property type="match status" value="1"/>
</dbReference>
<dbReference type="InterPro" id="IPR051320">
    <property type="entry name" value="Viral_Replic_Matur_Polypro"/>
</dbReference>
<evidence type="ECO:0000259" key="1">
    <source>
        <dbReference type="PROSITE" id="PS50878"/>
    </source>
</evidence>
<dbReference type="InterPro" id="IPR043502">
    <property type="entry name" value="DNA/RNA_pol_sf"/>
</dbReference>